<protein>
    <submittedName>
        <fullName evidence="1">Uncharacterized protein</fullName>
    </submittedName>
</protein>
<comment type="caution">
    <text evidence="1">The sequence shown here is derived from an EMBL/GenBank/DDBJ whole genome shotgun (WGS) entry which is preliminary data.</text>
</comment>
<evidence type="ECO:0000313" key="2">
    <source>
        <dbReference type="Proteomes" id="UP000272481"/>
    </source>
</evidence>
<proteinExistence type="predicted"/>
<gene>
    <name evidence="1" type="ORF">EJA12_03135</name>
</gene>
<organism evidence="1 2">
    <name type="scientific">Bhargavaea beijingensis</name>
    <dbReference type="NCBI Taxonomy" id="426756"/>
    <lineage>
        <taxon>Bacteria</taxon>
        <taxon>Bacillati</taxon>
        <taxon>Bacillota</taxon>
        <taxon>Bacilli</taxon>
        <taxon>Bacillales</taxon>
        <taxon>Caryophanaceae</taxon>
        <taxon>Bhargavaea</taxon>
    </lineage>
</organism>
<keyword evidence="2" id="KW-1185">Reference proteome</keyword>
<name>A0ABX9ZFG3_9BACL</name>
<sequence>MYGTILGSYCWSSARLTECVDTAGPVELMEGKEPIKVQSGELILLVMDFEPKPNNVCLSKIENGSETEVNLGNQAFAAPKDKGIYYYAYSVRWTDEIEEHVSHADAFYAFAIEVQ</sequence>
<evidence type="ECO:0000313" key="1">
    <source>
        <dbReference type="EMBL" id="RSK35784.1"/>
    </source>
</evidence>
<accession>A0ABX9ZFG3</accession>
<dbReference type="EMBL" id="RWGW01000005">
    <property type="protein sequence ID" value="RSK35784.1"/>
    <property type="molecule type" value="Genomic_DNA"/>
</dbReference>
<dbReference type="Proteomes" id="UP000272481">
    <property type="component" value="Unassembled WGS sequence"/>
</dbReference>
<reference evidence="1 2" key="1">
    <citation type="submission" date="2018-12" db="EMBL/GenBank/DDBJ databases">
        <title>Comparitive functional genomics of dry heat resistant strains isolated from the viking spacecraft.</title>
        <authorList>
            <person name="Seuylemezian A."/>
            <person name="Vaishampayan P."/>
        </authorList>
    </citation>
    <scope>NUCLEOTIDE SEQUENCE [LARGE SCALE GENOMIC DNA]</scope>
    <source>
        <strain evidence="1 2">M6-11</strain>
    </source>
</reference>